<dbReference type="PIRSF" id="PIRSF000495">
    <property type="entry name" value="Amidotransf_hisH"/>
    <property type="match status" value="1"/>
</dbReference>
<evidence type="ECO:0000313" key="14">
    <source>
        <dbReference type="EMBL" id="KTD82723.1"/>
    </source>
</evidence>
<evidence type="ECO:0000256" key="4">
    <source>
        <dbReference type="ARBA" id="ARBA00022605"/>
    </source>
</evidence>
<evidence type="ECO:0000256" key="8">
    <source>
        <dbReference type="ARBA" id="ARBA00023239"/>
    </source>
</evidence>
<feature type="active site" evidence="11 12">
    <location>
        <position position="195"/>
    </location>
</feature>
<dbReference type="SUPFAM" id="SSF52317">
    <property type="entry name" value="Class I glutamine amidotransferase-like"/>
    <property type="match status" value="1"/>
</dbReference>
<dbReference type="Gene3D" id="3.40.50.880">
    <property type="match status" value="1"/>
</dbReference>
<organism evidence="14 15">
    <name type="scientific">Legionella waltersii</name>
    <dbReference type="NCBI Taxonomy" id="66969"/>
    <lineage>
        <taxon>Bacteria</taxon>
        <taxon>Pseudomonadati</taxon>
        <taxon>Pseudomonadota</taxon>
        <taxon>Gammaproteobacteria</taxon>
        <taxon>Legionellales</taxon>
        <taxon>Legionellaceae</taxon>
        <taxon>Legionella</taxon>
    </lineage>
</organism>
<dbReference type="PANTHER" id="PTHR42701">
    <property type="entry name" value="IMIDAZOLE GLYCEROL PHOSPHATE SYNTHASE SUBUNIT HISH"/>
    <property type="match status" value="1"/>
</dbReference>
<comment type="caution">
    <text evidence="14">The sequence shown here is derived from an EMBL/GenBank/DDBJ whole genome shotgun (WGS) entry which is preliminary data.</text>
</comment>
<comment type="subcellular location">
    <subcellularLocation>
        <location evidence="11">Cytoplasm</location>
    </subcellularLocation>
</comment>
<dbReference type="RefSeq" id="WP_058479073.1">
    <property type="nucleotide sequence ID" value="NZ_CAAAIQ010000003.1"/>
</dbReference>
<dbReference type="InterPro" id="IPR010139">
    <property type="entry name" value="Imidazole-glycPsynth_HisH"/>
</dbReference>
<dbReference type="PROSITE" id="PS51273">
    <property type="entry name" value="GATASE_TYPE_1"/>
    <property type="match status" value="1"/>
</dbReference>
<dbReference type="PATRIC" id="fig|66969.6.peg.225"/>
<evidence type="ECO:0000256" key="12">
    <source>
        <dbReference type="PIRSR" id="PIRSR000495-1"/>
    </source>
</evidence>
<dbReference type="GO" id="GO:0004359">
    <property type="term" value="F:glutaminase activity"/>
    <property type="evidence" value="ECO:0007669"/>
    <property type="project" value="UniProtKB-EC"/>
</dbReference>
<keyword evidence="7 11" id="KW-0368">Histidine biosynthesis</keyword>
<dbReference type="UniPathway" id="UPA00031">
    <property type="reaction ID" value="UER00010"/>
</dbReference>
<feature type="active site" description="Nucleophile" evidence="11 12">
    <location>
        <position position="81"/>
    </location>
</feature>
<dbReference type="PANTHER" id="PTHR42701:SF1">
    <property type="entry name" value="IMIDAZOLE GLYCEROL PHOSPHATE SYNTHASE SUBUNIT HISH"/>
    <property type="match status" value="1"/>
</dbReference>
<dbReference type="STRING" id="66969.Lwal_0201"/>
<dbReference type="HAMAP" id="MF_00278">
    <property type="entry name" value="HisH"/>
    <property type="match status" value="1"/>
</dbReference>
<protein>
    <recommendedName>
        <fullName evidence="11">Imidazole glycerol phosphate synthase subunit HisH</fullName>
        <ecNumber evidence="11">4.3.2.10</ecNumber>
    </recommendedName>
    <alternativeName>
        <fullName evidence="11">IGP synthase glutaminase subunit</fullName>
        <ecNumber evidence="11">3.5.1.2</ecNumber>
    </alternativeName>
    <alternativeName>
        <fullName evidence="11">IGP synthase subunit HisH</fullName>
    </alternativeName>
    <alternativeName>
        <fullName evidence="11">ImGP synthase subunit HisH</fullName>
        <shortName evidence="11">IGPS subunit HisH</shortName>
    </alternativeName>
</protein>
<evidence type="ECO:0000256" key="7">
    <source>
        <dbReference type="ARBA" id="ARBA00023102"/>
    </source>
</evidence>
<sequence length="213" mass="23755">MKAVSIVDYGIGNLLSVVRGFEYFQTKIEIINTSEQVMKADRLVLPGVGAFQDGMRGLTELGLVDSLKQYGQTGRPFMGICLGMQMMLSQSHEFGLHKGLDLIEGEVESIPPEGIDGTPHKIPHIGWNCLQTSSADSHWENTILKDMVKGASVYFVHSYRVIPKNPEHRLADTFYDGQEISAVIKKDNLYGCQFHPEKSGEIGLKILENFIRI</sequence>
<evidence type="ECO:0000256" key="1">
    <source>
        <dbReference type="ARBA" id="ARBA00005091"/>
    </source>
</evidence>
<gene>
    <name evidence="14" type="primary">hisH_1</name>
    <name evidence="11" type="synonym">hisH</name>
    <name evidence="14" type="ORF">Lwal_0201</name>
</gene>
<dbReference type="GO" id="GO:0016829">
    <property type="term" value="F:lyase activity"/>
    <property type="evidence" value="ECO:0007669"/>
    <property type="project" value="UniProtKB-KW"/>
</dbReference>
<evidence type="ECO:0000256" key="11">
    <source>
        <dbReference type="HAMAP-Rule" id="MF_00278"/>
    </source>
</evidence>
<keyword evidence="3 11" id="KW-0963">Cytoplasm</keyword>
<feature type="active site" evidence="11 12">
    <location>
        <position position="197"/>
    </location>
</feature>
<name>A0A0W1AND0_9GAMM</name>
<keyword evidence="5 11" id="KW-0378">Hydrolase</keyword>
<dbReference type="Pfam" id="PF00117">
    <property type="entry name" value="GATase"/>
    <property type="match status" value="1"/>
</dbReference>
<dbReference type="CDD" id="cd01748">
    <property type="entry name" value="GATase1_IGP_Synthase"/>
    <property type="match status" value="1"/>
</dbReference>
<reference evidence="14 15" key="1">
    <citation type="submission" date="2015-11" db="EMBL/GenBank/DDBJ databases">
        <title>Genomic analysis of 38 Legionella species identifies large and diverse effector repertoires.</title>
        <authorList>
            <person name="Burstein D."/>
            <person name="Amaro F."/>
            <person name="Zusman T."/>
            <person name="Lifshitz Z."/>
            <person name="Cohen O."/>
            <person name="Gilbert J.A."/>
            <person name="Pupko T."/>
            <person name="Shuman H.A."/>
            <person name="Segal G."/>
        </authorList>
    </citation>
    <scope>NUCLEOTIDE SEQUENCE [LARGE SCALE GENOMIC DNA]</scope>
    <source>
        <strain evidence="14 15">ATCC 51914</strain>
    </source>
</reference>
<evidence type="ECO:0000256" key="9">
    <source>
        <dbReference type="ARBA" id="ARBA00047838"/>
    </source>
</evidence>
<evidence type="ECO:0000256" key="6">
    <source>
        <dbReference type="ARBA" id="ARBA00022962"/>
    </source>
</evidence>
<comment type="pathway">
    <text evidence="1 11">Amino-acid biosynthesis; L-histidine biosynthesis; L-histidine from 5-phospho-alpha-D-ribose 1-diphosphate: step 5/9.</text>
</comment>
<evidence type="ECO:0000256" key="3">
    <source>
        <dbReference type="ARBA" id="ARBA00022490"/>
    </source>
</evidence>
<evidence type="ECO:0000256" key="5">
    <source>
        <dbReference type="ARBA" id="ARBA00022801"/>
    </source>
</evidence>
<evidence type="ECO:0000256" key="10">
    <source>
        <dbReference type="ARBA" id="ARBA00049534"/>
    </source>
</evidence>
<dbReference type="EC" id="3.5.1.2" evidence="11"/>
<keyword evidence="4 11" id="KW-0028">Amino-acid biosynthesis</keyword>
<dbReference type="InterPro" id="IPR017926">
    <property type="entry name" value="GATASE"/>
</dbReference>
<dbReference type="InterPro" id="IPR029062">
    <property type="entry name" value="Class_I_gatase-like"/>
</dbReference>
<keyword evidence="15" id="KW-1185">Reference proteome</keyword>
<comment type="function">
    <text evidence="11">IGPS catalyzes the conversion of PRFAR and glutamine to IGP, AICAR and glutamate. The HisH subunit catalyzes the hydrolysis of glutamine to glutamate and ammonia as part of the synthesis of IGP and AICAR. The resulting ammonia molecule is channeled to the active site of HisF.</text>
</comment>
<dbReference type="EMBL" id="LNZB01000006">
    <property type="protein sequence ID" value="KTD82723.1"/>
    <property type="molecule type" value="Genomic_DNA"/>
</dbReference>
<comment type="subunit">
    <text evidence="2 11">Heterodimer of HisH and HisF.</text>
</comment>
<dbReference type="GO" id="GO:0005737">
    <property type="term" value="C:cytoplasm"/>
    <property type="evidence" value="ECO:0007669"/>
    <property type="project" value="UniProtKB-SubCell"/>
</dbReference>
<keyword evidence="8 11" id="KW-0456">Lyase</keyword>
<dbReference type="OrthoDB" id="9807137at2"/>
<dbReference type="Proteomes" id="UP000054729">
    <property type="component" value="Unassembled WGS sequence"/>
</dbReference>
<dbReference type="EC" id="4.3.2.10" evidence="11"/>
<keyword evidence="6 11" id="KW-0315">Glutamine amidotransferase</keyword>
<proteinExistence type="inferred from homology"/>
<comment type="catalytic activity">
    <reaction evidence="10 11">
        <text>L-glutamine + H2O = L-glutamate + NH4(+)</text>
        <dbReference type="Rhea" id="RHEA:15889"/>
        <dbReference type="ChEBI" id="CHEBI:15377"/>
        <dbReference type="ChEBI" id="CHEBI:28938"/>
        <dbReference type="ChEBI" id="CHEBI:29985"/>
        <dbReference type="ChEBI" id="CHEBI:58359"/>
        <dbReference type="EC" id="3.5.1.2"/>
    </reaction>
</comment>
<comment type="catalytic activity">
    <reaction evidence="9 11">
        <text>5-[(5-phospho-1-deoxy-D-ribulos-1-ylimino)methylamino]-1-(5-phospho-beta-D-ribosyl)imidazole-4-carboxamide + L-glutamine = D-erythro-1-(imidazol-4-yl)glycerol 3-phosphate + 5-amino-1-(5-phospho-beta-D-ribosyl)imidazole-4-carboxamide + L-glutamate + H(+)</text>
        <dbReference type="Rhea" id="RHEA:24793"/>
        <dbReference type="ChEBI" id="CHEBI:15378"/>
        <dbReference type="ChEBI" id="CHEBI:29985"/>
        <dbReference type="ChEBI" id="CHEBI:58278"/>
        <dbReference type="ChEBI" id="CHEBI:58359"/>
        <dbReference type="ChEBI" id="CHEBI:58475"/>
        <dbReference type="ChEBI" id="CHEBI:58525"/>
        <dbReference type="EC" id="4.3.2.10"/>
    </reaction>
</comment>
<evidence type="ECO:0000259" key="13">
    <source>
        <dbReference type="Pfam" id="PF00117"/>
    </source>
</evidence>
<accession>A0A0W1AND0</accession>
<evidence type="ECO:0000313" key="15">
    <source>
        <dbReference type="Proteomes" id="UP000054729"/>
    </source>
</evidence>
<evidence type="ECO:0000256" key="2">
    <source>
        <dbReference type="ARBA" id="ARBA00011152"/>
    </source>
</evidence>
<feature type="domain" description="Glutamine amidotransferase" evidence="13">
    <location>
        <begin position="6"/>
        <end position="211"/>
    </location>
</feature>
<dbReference type="GO" id="GO:0000105">
    <property type="term" value="P:L-histidine biosynthetic process"/>
    <property type="evidence" value="ECO:0007669"/>
    <property type="project" value="UniProtKB-UniRule"/>
</dbReference>
<dbReference type="NCBIfam" id="TIGR01855">
    <property type="entry name" value="IMP_synth_hisH"/>
    <property type="match status" value="1"/>
</dbReference>
<dbReference type="AlphaFoldDB" id="A0A0W1AND0"/>
<dbReference type="GO" id="GO:0000107">
    <property type="term" value="F:imidazoleglycerol-phosphate synthase activity"/>
    <property type="evidence" value="ECO:0007669"/>
    <property type="project" value="UniProtKB-UniRule"/>
</dbReference>